<keyword evidence="2 6" id="KW-0812">Transmembrane</keyword>
<feature type="transmembrane region" description="Helical" evidence="6">
    <location>
        <begin position="320"/>
        <end position="337"/>
    </location>
</feature>
<evidence type="ECO:0000313" key="8">
    <source>
        <dbReference type="EMBL" id="CCH62512.1"/>
    </source>
</evidence>
<keyword evidence="9" id="KW-1185">Reference proteome</keyword>
<dbReference type="InterPro" id="IPR052816">
    <property type="entry name" value="Peroxisomal_Membrane_PEX28-32"/>
</dbReference>
<dbReference type="KEGG" id="tbl:TBLA_0H02260"/>
<evidence type="ECO:0000259" key="7">
    <source>
        <dbReference type="Pfam" id="PF06398"/>
    </source>
</evidence>
<dbReference type="AlphaFoldDB" id="I2H810"/>
<evidence type="ECO:0000256" key="4">
    <source>
        <dbReference type="ARBA" id="ARBA00023136"/>
    </source>
</evidence>
<dbReference type="Pfam" id="PF06398">
    <property type="entry name" value="Pex24p"/>
    <property type="match status" value="1"/>
</dbReference>
<evidence type="ECO:0000256" key="3">
    <source>
        <dbReference type="ARBA" id="ARBA00022989"/>
    </source>
</evidence>
<dbReference type="HOGENOM" id="CLU_034954_0_0_1"/>
<evidence type="ECO:0000256" key="5">
    <source>
        <dbReference type="ARBA" id="ARBA00023140"/>
    </source>
</evidence>
<sequence length="473" mass="55655">MNKSGNIWYEVTSSLFEASLNKVIFDEKLKITPFRKFLKEDGNIKFNSPTILTSNQIDETEKLAKDSPQVTDDIPFLEVFVNKLVERILPPTIPQRECFLKENRNISDDQNSEQIVSTTILGKNMKNLGIRMETIYNIQDFLYLVITWKNPALTLTFLIVLGYFMFNPINIFFFFFYYLIIGKLIPSYSKKLQRCTDLERNFCKQNIGKSFINVFNNTLGNELVSRSIVQEFTKLQDEDQELNTISSEEPFKPQINFILGLRDFQDMTSEVLGFLAKTDEYVEKYATFKDDQISVLLYGFLVFFIGFIKSFWIYLYIPHLVYLLILIYVFSSHPLFMKKYTQRYIFKNHYLKKLSFFKENNLNVFLDSSPIFKHITILQFQYKDLKEKCDNWETLGFYIIKNNHICRGENLTVYRFIESVAPPNGWVLDPNSQWNSVATLMDEKQSSILHDTSLAKEIVDINLNILQHKIVKK</sequence>
<proteinExistence type="predicted"/>
<dbReference type="GO" id="GO:0005778">
    <property type="term" value="C:peroxisomal membrane"/>
    <property type="evidence" value="ECO:0007669"/>
    <property type="project" value="UniProtKB-SubCell"/>
</dbReference>
<evidence type="ECO:0000313" key="9">
    <source>
        <dbReference type="Proteomes" id="UP000002866"/>
    </source>
</evidence>
<dbReference type="OMA" id="HITILQF"/>
<protein>
    <recommendedName>
        <fullName evidence="7">TECPR1-like DysF domain-containing protein</fullName>
    </recommendedName>
</protein>
<dbReference type="GeneID" id="14497669"/>
<dbReference type="OrthoDB" id="74314at2759"/>
<dbReference type="PANTHER" id="PTHR28304:SF1">
    <property type="entry name" value="PEROXISOMAL MEMBRANE PROTEIN PEX28"/>
    <property type="match status" value="1"/>
</dbReference>
<feature type="domain" description="TECPR1-like DysF" evidence="7">
    <location>
        <begin position="116"/>
        <end position="435"/>
    </location>
</feature>
<dbReference type="InParanoid" id="I2H810"/>
<keyword evidence="4 6" id="KW-0472">Membrane</keyword>
<keyword evidence="5" id="KW-0576">Peroxisome</keyword>
<dbReference type="Proteomes" id="UP000002866">
    <property type="component" value="Chromosome 8"/>
</dbReference>
<feature type="transmembrane region" description="Helical" evidence="6">
    <location>
        <begin position="169"/>
        <end position="185"/>
    </location>
</feature>
<dbReference type="GO" id="GO:0007031">
    <property type="term" value="P:peroxisome organization"/>
    <property type="evidence" value="ECO:0007669"/>
    <property type="project" value="TreeGrafter"/>
</dbReference>
<accession>I2H810</accession>
<evidence type="ECO:0000256" key="2">
    <source>
        <dbReference type="ARBA" id="ARBA00022692"/>
    </source>
</evidence>
<dbReference type="RefSeq" id="XP_004182031.1">
    <property type="nucleotide sequence ID" value="XM_004181983.1"/>
</dbReference>
<gene>
    <name evidence="8" type="primary">TBLA0H02260</name>
    <name evidence="8" type="ORF">TBLA_0H02260</name>
</gene>
<evidence type="ECO:0000256" key="6">
    <source>
        <dbReference type="SAM" id="Phobius"/>
    </source>
</evidence>
<reference evidence="8 9" key="1">
    <citation type="journal article" date="2011" name="Proc. Natl. Acad. Sci. U.S.A.">
        <title>Evolutionary erosion of yeast sex chromosomes by mating-type switching accidents.</title>
        <authorList>
            <person name="Gordon J.L."/>
            <person name="Armisen D."/>
            <person name="Proux-Wera E."/>
            <person name="Oheigeartaigh S.S."/>
            <person name="Byrne K.P."/>
            <person name="Wolfe K.H."/>
        </authorList>
    </citation>
    <scope>NUCLEOTIDE SEQUENCE [LARGE SCALE GENOMIC DNA]</scope>
    <source>
        <strain evidence="9">ATCC 34711 / CBS 6284 / DSM 70876 / NBRC 10599 / NRRL Y-10934 / UCD 77-7</strain>
    </source>
</reference>
<evidence type="ECO:0000256" key="1">
    <source>
        <dbReference type="ARBA" id="ARBA00004585"/>
    </source>
</evidence>
<comment type="subcellular location">
    <subcellularLocation>
        <location evidence="1">Peroxisome membrane</location>
        <topology evidence="1">Multi-pass membrane protein</topology>
    </subcellularLocation>
</comment>
<dbReference type="InterPro" id="IPR010482">
    <property type="entry name" value="TECPR1-like_DysF"/>
</dbReference>
<dbReference type="EMBL" id="HE806323">
    <property type="protein sequence ID" value="CCH62512.1"/>
    <property type="molecule type" value="Genomic_DNA"/>
</dbReference>
<dbReference type="STRING" id="1071380.I2H810"/>
<organism evidence="8 9">
    <name type="scientific">Henningerozyma blattae (strain ATCC 34711 / CBS 6284 / DSM 70876 / NBRC 10599 / NRRL Y-10934 / UCD 77-7)</name>
    <name type="common">Yeast</name>
    <name type="synonym">Tetrapisispora blattae</name>
    <dbReference type="NCBI Taxonomy" id="1071380"/>
    <lineage>
        <taxon>Eukaryota</taxon>
        <taxon>Fungi</taxon>
        <taxon>Dikarya</taxon>
        <taxon>Ascomycota</taxon>
        <taxon>Saccharomycotina</taxon>
        <taxon>Saccharomycetes</taxon>
        <taxon>Saccharomycetales</taxon>
        <taxon>Saccharomycetaceae</taxon>
        <taxon>Henningerozyma</taxon>
    </lineage>
</organism>
<name>I2H810_HENB6</name>
<feature type="transmembrane region" description="Helical" evidence="6">
    <location>
        <begin position="295"/>
        <end position="314"/>
    </location>
</feature>
<dbReference type="eggNOG" id="ENOG502QUW8">
    <property type="taxonomic scope" value="Eukaryota"/>
</dbReference>
<dbReference type="PANTHER" id="PTHR28304">
    <property type="entry name" value="PEROXISOMAL MEMBRANE PROTEIN PEX29"/>
    <property type="match status" value="1"/>
</dbReference>
<keyword evidence="3 6" id="KW-1133">Transmembrane helix</keyword>